<reference evidence="1" key="1">
    <citation type="submission" date="2022-07" db="EMBL/GenBank/DDBJ databases">
        <title>Genome Sequence of Lecanicillium saksenae.</title>
        <authorList>
            <person name="Buettner E."/>
        </authorList>
    </citation>
    <scope>NUCLEOTIDE SEQUENCE</scope>
    <source>
        <strain evidence="1">VT-O1</strain>
    </source>
</reference>
<sequence length="378" mass="42057">MLLYWPAHSLTPRIVSRGGEIERKVGSLLDDINNSTLGFETIFVMGLAERTDRRDQMMLQAGLSNMVIEFIDGPRGESINPKAVPANEAGETIKDGALGCWRGHMNALQEIVRRNLTSALILEDDSDWDVRIRSLLTDTALSTRALTQPLLNGESSSKYADPTYPEPGGKNADHAREFTIDSLPQTVEPQISPYGDEWEMLWLGHCGVSWPVLASDNLPYGKVFRYNDTSVPPKSALYSLSNPYLLKDDYPAHTRAFHHVEDGVCSLGYAVTQKGARGLLRELALREVTDPLDLGLRHYCKGMKGRRKHKCLAAQPPLFSHHRNVGLMSAGSNIGDHGEGFRKEDKTDMVRWSVALNADKIMDGSHDYKDGFPDPEEI</sequence>
<evidence type="ECO:0000313" key="2">
    <source>
        <dbReference type="Proteomes" id="UP001148737"/>
    </source>
</evidence>
<name>A0ACC1QLP4_9HYPO</name>
<proteinExistence type="predicted"/>
<organism evidence="1 2">
    <name type="scientific">Lecanicillium saksenae</name>
    <dbReference type="NCBI Taxonomy" id="468837"/>
    <lineage>
        <taxon>Eukaryota</taxon>
        <taxon>Fungi</taxon>
        <taxon>Dikarya</taxon>
        <taxon>Ascomycota</taxon>
        <taxon>Pezizomycotina</taxon>
        <taxon>Sordariomycetes</taxon>
        <taxon>Hypocreomycetidae</taxon>
        <taxon>Hypocreales</taxon>
        <taxon>Cordycipitaceae</taxon>
        <taxon>Lecanicillium</taxon>
    </lineage>
</organism>
<evidence type="ECO:0000313" key="1">
    <source>
        <dbReference type="EMBL" id="KAJ3480623.1"/>
    </source>
</evidence>
<comment type="caution">
    <text evidence="1">The sequence shown here is derived from an EMBL/GenBank/DDBJ whole genome shotgun (WGS) entry which is preliminary data.</text>
</comment>
<gene>
    <name evidence="1" type="ORF">NLG97_g8030</name>
</gene>
<accession>A0ACC1QLP4</accession>
<dbReference type="Proteomes" id="UP001148737">
    <property type="component" value="Unassembled WGS sequence"/>
</dbReference>
<keyword evidence="2" id="KW-1185">Reference proteome</keyword>
<dbReference type="EMBL" id="JANAKD010001332">
    <property type="protein sequence ID" value="KAJ3480623.1"/>
    <property type="molecule type" value="Genomic_DNA"/>
</dbReference>
<protein>
    <submittedName>
        <fullName evidence="1">Uncharacterized protein</fullName>
    </submittedName>
</protein>